<evidence type="ECO:0000313" key="4">
    <source>
        <dbReference type="EMBL" id="JAA69779.1"/>
    </source>
</evidence>
<dbReference type="EMBL" id="GADI01004029">
    <property type="protein sequence ID" value="JAA69779.1"/>
    <property type="molecule type" value="mRNA"/>
</dbReference>
<dbReference type="GO" id="GO:0005576">
    <property type="term" value="C:extracellular region"/>
    <property type="evidence" value="ECO:0007669"/>
    <property type="project" value="UniProtKB-SubCell"/>
</dbReference>
<evidence type="ECO:0000256" key="2">
    <source>
        <dbReference type="ARBA" id="ARBA00022525"/>
    </source>
</evidence>
<keyword evidence="2" id="KW-0964">Secreted</keyword>
<feature type="signal peptide" evidence="3">
    <location>
        <begin position="1"/>
        <end position="25"/>
    </location>
</feature>
<feature type="chain" id="PRO_5005517570" evidence="3">
    <location>
        <begin position="26"/>
        <end position="71"/>
    </location>
</feature>
<reference evidence="4" key="1">
    <citation type="submission" date="2012-12" db="EMBL/GenBank/DDBJ databases">
        <title>Identification and characterization of a phenylalanine ammonia-lyase gene family in Isatis indigotica Fort.</title>
        <authorList>
            <person name="Liu Q."/>
            <person name="Chen J."/>
            <person name="Zhou X."/>
            <person name="Di P."/>
            <person name="Xiao Y."/>
            <person name="Xuan H."/>
            <person name="Zhang L."/>
            <person name="Chen W."/>
        </authorList>
    </citation>
    <scope>NUCLEOTIDE SEQUENCE</scope>
    <source>
        <tissue evidence="4">Salivary gland</tissue>
    </source>
</reference>
<dbReference type="InterPro" id="IPR036574">
    <property type="entry name" value="Scorpion_toxin-like_sf"/>
</dbReference>
<dbReference type="SUPFAM" id="SSF57095">
    <property type="entry name" value="Scorpion toxin-like"/>
    <property type="match status" value="1"/>
</dbReference>
<comment type="subcellular location">
    <subcellularLocation>
        <location evidence="1">Secreted</location>
    </subcellularLocation>
</comment>
<organism evidence="4">
    <name type="scientific">Ixodes ricinus</name>
    <name type="common">Common tick</name>
    <name type="synonym">Acarus ricinus</name>
    <dbReference type="NCBI Taxonomy" id="34613"/>
    <lineage>
        <taxon>Eukaryota</taxon>
        <taxon>Metazoa</taxon>
        <taxon>Ecdysozoa</taxon>
        <taxon>Arthropoda</taxon>
        <taxon>Chelicerata</taxon>
        <taxon>Arachnida</taxon>
        <taxon>Acari</taxon>
        <taxon>Parasitiformes</taxon>
        <taxon>Ixodida</taxon>
        <taxon>Ixodoidea</taxon>
        <taxon>Ixodidae</taxon>
        <taxon>Ixodinae</taxon>
        <taxon>Ixodes</taxon>
    </lineage>
</organism>
<proteinExistence type="evidence at transcript level"/>
<name>A0A0K8RH04_IXORI</name>
<accession>A0A0K8RH04</accession>
<dbReference type="AlphaFoldDB" id="A0A0K8RH04"/>
<protein>
    <submittedName>
        <fullName evidence="4">Putative defensin</fullName>
    </submittedName>
</protein>
<sequence>MNTSSLFTVALIVFAGFMTIQLVSPYVIQPFFDIGFGCPKSALSCSQQCRENNTHSGGYCNGPFNIVCSCY</sequence>
<keyword evidence="3" id="KW-0732">Signal</keyword>
<evidence type="ECO:0000256" key="3">
    <source>
        <dbReference type="SAM" id="SignalP"/>
    </source>
</evidence>
<evidence type="ECO:0000256" key="1">
    <source>
        <dbReference type="ARBA" id="ARBA00004613"/>
    </source>
</evidence>